<sequence>MASPQVQGDADVLALTSVCDPIPPKALLPVLSSPPFIPLPSLVNARDLGALPGSRIPAGLVFRCGALDIAAAHDPAALAWLAARVRRVFDLRRARERDAGPDPALPGVHNVWLPTAVDYPEPTLREWADGDGSAAWGVQYLRIAEAYAPTFRAVLEHVRDRPGEPFLFHCTAGRDRTGVLAGLLHHLAGTRPDVAARDYMLSRIGTEPARDMLVKYALASTGAAGFHTPGFVNLVDLRPAYWAAFLACLEARFGGWDGYVTSALGLSEEDLEVIKRNIQGA</sequence>
<comment type="caution">
    <text evidence="2">The sequence shown here is derived from an EMBL/GenBank/DDBJ whole genome shotgun (WGS) entry which is preliminary data.</text>
</comment>
<dbReference type="InterPro" id="IPR026893">
    <property type="entry name" value="Tyr/Ser_Pase_IphP-type"/>
</dbReference>
<gene>
    <name evidence="2" type="ORF">ESCO_006254</name>
</gene>
<dbReference type="EMBL" id="LGSR01000018">
    <property type="protein sequence ID" value="KOS20311.1"/>
    <property type="molecule type" value="Genomic_DNA"/>
</dbReference>
<dbReference type="GO" id="GO:0004721">
    <property type="term" value="F:phosphoprotein phosphatase activity"/>
    <property type="evidence" value="ECO:0007669"/>
    <property type="project" value="InterPro"/>
</dbReference>
<dbReference type="OrthoDB" id="449382at2759"/>
<keyword evidence="3" id="KW-1185">Reference proteome</keyword>
<evidence type="ECO:0000313" key="2">
    <source>
        <dbReference type="EMBL" id="KOS20311.1"/>
    </source>
</evidence>
<dbReference type="SUPFAM" id="SSF52799">
    <property type="entry name" value="(Phosphotyrosine protein) phosphatases II"/>
    <property type="match status" value="1"/>
</dbReference>
<feature type="domain" description="Tyrosine specific protein phosphatases" evidence="1">
    <location>
        <begin position="145"/>
        <end position="180"/>
    </location>
</feature>
<dbReference type="PANTHER" id="PTHR31126">
    <property type="entry name" value="TYROSINE-PROTEIN PHOSPHATASE"/>
    <property type="match status" value="1"/>
</dbReference>
<organism evidence="2 3">
    <name type="scientific">Escovopsis weberi</name>
    <dbReference type="NCBI Taxonomy" id="150374"/>
    <lineage>
        <taxon>Eukaryota</taxon>
        <taxon>Fungi</taxon>
        <taxon>Dikarya</taxon>
        <taxon>Ascomycota</taxon>
        <taxon>Pezizomycotina</taxon>
        <taxon>Sordariomycetes</taxon>
        <taxon>Hypocreomycetidae</taxon>
        <taxon>Hypocreales</taxon>
        <taxon>Hypocreaceae</taxon>
        <taxon>Escovopsis</taxon>
    </lineage>
</organism>
<dbReference type="PROSITE" id="PS50056">
    <property type="entry name" value="TYR_PHOSPHATASE_2"/>
    <property type="match status" value="1"/>
</dbReference>
<dbReference type="Pfam" id="PF13350">
    <property type="entry name" value="Y_phosphatase3"/>
    <property type="match status" value="1"/>
</dbReference>
<protein>
    <submittedName>
        <fullName evidence="2">Tyrosine-protein phosphatase</fullName>
    </submittedName>
</protein>
<reference evidence="2 3" key="1">
    <citation type="submission" date="2015-07" db="EMBL/GenBank/DDBJ databases">
        <title>The genome of the fungus Escovopsis weberi, a specialized disease agent of ant agriculture.</title>
        <authorList>
            <person name="de Man T.J."/>
            <person name="Stajich J.E."/>
            <person name="Kubicek C.P."/>
            <person name="Chenthamara K."/>
            <person name="Atanasova L."/>
            <person name="Druzhinina I.S."/>
            <person name="Birnbaum S."/>
            <person name="Barribeau S.M."/>
            <person name="Teiling C."/>
            <person name="Suen G."/>
            <person name="Currie C."/>
            <person name="Gerardo N.M."/>
        </authorList>
    </citation>
    <scope>NUCLEOTIDE SEQUENCE [LARGE SCALE GENOMIC DNA]</scope>
</reference>
<dbReference type="InterPro" id="IPR029021">
    <property type="entry name" value="Prot-tyrosine_phosphatase-like"/>
</dbReference>
<proteinExistence type="predicted"/>
<dbReference type="AlphaFoldDB" id="A0A0M8N5H9"/>
<accession>A0A0M8N5H9</accession>
<dbReference type="PROSITE" id="PS00383">
    <property type="entry name" value="TYR_PHOSPHATASE_1"/>
    <property type="match status" value="1"/>
</dbReference>
<dbReference type="InterPro" id="IPR000387">
    <property type="entry name" value="Tyr_Pase_dom"/>
</dbReference>
<dbReference type="PANTHER" id="PTHR31126:SF73">
    <property type="entry name" value="TYROSINE SPECIFIC PROTEIN PHOSPHATASES DOMAIN-CONTAINING PROTEIN"/>
    <property type="match status" value="1"/>
</dbReference>
<name>A0A0M8N5H9_ESCWE</name>
<evidence type="ECO:0000259" key="1">
    <source>
        <dbReference type="PROSITE" id="PS50056"/>
    </source>
</evidence>
<dbReference type="Proteomes" id="UP000053831">
    <property type="component" value="Unassembled WGS sequence"/>
</dbReference>
<evidence type="ECO:0000313" key="3">
    <source>
        <dbReference type="Proteomes" id="UP000053831"/>
    </source>
</evidence>
<dbReference type="STRING" id="150374.A0A0M8N5H9"/>
<dbReference type="InterPro" id="IPR016130">
    <property type="entry name" value="Tyr_Pase_AS"/>
</dbReference>
<dbReference type="Gene3D" id="3.90.190.10">
    <property type="entry name" value="Protein tyrosine phosphatase superfamily"/>
    <property type="match status" value="1"/>
</dbReference>